<dbReference type="Gene3D" id="3.90.1150.10">
    <property type="entry name" value="Aspartate Aminotransferase, domain 1"/>
    <property type="match status" value="1"/>
</dbReference>
<dbReference type="InterPro" id="IPR015421">
    <property type="entry name" value="PyrdxlP-dep_Trfase_major"/>
</dbReference>
<dbReference type="InterPro" id="IPR050478">
    <property type="entry name" value="Ethylene_sulfur-biosynth"/>
</dbReference>
<keyword evidence="1" id="KW-0663">Pyridoxal phosphate</keyword>
<sequence>MRVIVPLQGVVQGRGGLVLGSLIPCALFYCFQLYQRHRSRRRQSPPPENGEVGVGLIRVQSRSLLTPRGGPAHVGARANWVSEQDEGPFFVGLRRVFDDPFHRLENPDGVFQLGLPHNRLTLDLVQDWLAKNGGLLFGGDILGSATYQPFDGLAELKVAVAGFMSQVMGRSVSFDPSQIILTAGTTSAIEILSFCLADSGNAFLVPSPYYPELDMDVKWRTGVEIIPVPCRSADGFNLSMTTLDRAFSQAKKRGFKVRGVIISNPSNPVGSVLNREQLYDLLDFAKEKNLHIISIEMLAGSTHGNDEFVSMAEIIESEYFDQNRVHIVYGLSEDLSLPGFQVGVLYSYNEKVLAASRKLARFSSISAPTQRLLVSMLSDTRFIQDFIKLNRERLQMMYYNFVTSLKQLGIECIKSSGGFFCWADLSRFLRSYNEKGELELWLKLLDVSKINVIPGSSCHCIEPGWFLFCFATLSEEDIPLVMDRIRRVSESFKSNS</sequence>
<dbReference type="Pfam" id="PF00155">
    <property type="entry name" value="Aminotran_1_2"/>
    <property type="match status" value="1"/>
</dbReference>
<gene>
    <name evidence="4" type="ORF">DCAR_0100835</name>
</gene>
<reference evidence="4" key="1">
    <citation type="journal article" date="2016" name="Nat. Genet.">
        <title>A high-quality carrot genome assembly provides new insights into carotenoid accumulation and asterid genome evolution.</title>
        <authorList>
            <person name="Iorizzo M."/>
            <person name="Ellison S."/>
            <person name="Senalik D."/>
            <person name="Zeng P."/>
            <person name="Satapoomin P."/>
            <person name="Huang J."/>
            <person name="Bowman M."/>
            <person name="Iovene M."/>
            <person name="Sanseverino W."/>
            <person name="Cavagnaro P."/>
            <person name="Yildiz M."/>
            <person name="Macko-Podgorni A."/>
            <person name="Moranska E."/>
            <person name="Grzebelus E."/>
            <person name="Grzebelus D."/>
            <person name="Ashrafi H."/>
            <person name="Zheng Z."/>
            <person name="Cheng S."/>
            <person name="Spooner D."/>
            <person name="Van Deynze A."/>
            <person name="Simon P."/>
        </authorList>
    </citation>
    <scope>NUCLEOTIDE SEQUENCE</scope>
    <source>
        <tissue evidence="4">Leaf</tissue>
    </source>
</reference>
<evidence type="ECO:0000313" key="5">
    <source>
        <dbReference type="Proteomes" id="UP000077755"/>
    </source>
</evidence>
<dbReference type="InterPro" id="IPR004839">
    <property type="entry name" value="Aminotransferase_I/II_large"/>
</dbReference>
<dbReference type="GO" id="GO:0008793">
    <property type="term" value="F:aromatic-amino-acid transaminase activity"/>
    <property type="evidence" value="ECO:0007669"/>
    <property type="project" value="TreeGrafter"/>
</dbReference>
<dbReference type="EMBL" id="CP093343">
    <property type="protein sequence ID" value="WOG81684.1"/>
    <property type="molecule type" value="Genomic_DNA"/>
</dbReference>
<organism evidence="4 5">
    <name type="scientific">Daucus carota subsp. sativus</name>
    <name type="common">Carrot</name>
    <dbReference type="NCBI Taxonomy" id="79200"/>
    <lineage>
        <taxon>Eukaryota</taxon>
        <taxon>Viridiplantae</taxon>
        <taxon>Streptophyta</taxon>
        <taxon>Embryophyta</taxon>
        <taxon>Tracheophyta</taxon>
        <taxon>Spermatophyta</taxon>
        <taxon>Magnoliopsida</taxon>
        <taxon>eudicotyledons</taxon>
        <taxon>Gunneridae</taxon>
        <taxon>Pentapetalae</taxon>
        <taxon>asterids</taxon>
        <taxon>campanulids</taxon>
        <taxon>Apiales</taxon>
        <taxon>Apiaceae</taxon>
        <taxon>Apioideae</taxon>
        <taxon>Scandiceae</taxon>
        <taxon>Daucinae</taxon>
        <taxon>Daucus</taxon>
        <taxon>Daucus sect. Daucus</taxon>
    </lineage>
</organism>
<feature type="transmembrane region" description="Helical" evidence="2">
    <location>
        <begin position="15"/>
        <end position="34"/>
    </location>
</feature>
<keyword evidence="2" id="KW-0472">Membrane</keyword>
<dbReference type="PANTHER" id="PTHR43795">
    <property type="entry name" value="BIFUNCTIONAL ASPARTATE AMINOTRANSFERASE AND GLUTAMATE/ASPARTATE-PREPHENATE AMINOTRANSFERASE-RELATED"/>
    <property type="match status" value="1"/>
</dbReference>
<dbReference type="CDD" id="cd00609">
    <property type="entry name" value="AAT_like"/>
    <property type="match status" value="1"/>
</dbReference>
<dbReference type="Proteomes" id="UP000077755">
    <property type="component" value="Chromosome 1"/>
</dbReference>
<dbReference type="GO" id="GO:0030170">
    <property type="term" value="F:pyridoxal phosphate binding"/>
    <property type="evidence" value="ECO:0007669"/>
    <property type="project" value="InterPro"/>
</dbReference>
<dbReference type="InterPro" id="IPR015424">
    <property type="entry name" value="PyrdxlP-dep_Trfase"/>
</dbReference>
<name>A0AAF0W3F9_DAUCS</name>
<feature type="domain" description="Aminotransferase class I/classII large" evidence="3">
    <location>
        <begin position="124"/>
        <end position="485"/>
    </location>
</feature>
<dbReference type="PANTHER" id="PTHR43795:SF85">
    <property type="entry name" value="AMINOTRANSFERASE ACS10-RELATED"/>
    <property type="match status" value="1"/>
</dbReference>
<evidence type="ECO:0000256" key="2">
    <source>
        <dbReference type="SAM" id="Phobius"/>
    </source>
</evidence>
<protein>
    <recommendedName>
        <fullName evidence="3">Aminotransferase class I/classII large domain-containing protein</fullName>
    </recommendedName>
</protein>
<dbReference type="Gene3D" id="3.40.640.10">
    <property type="entry name" value="Type I PLP-dependent aspartate aminotransferase-like (Major domain)"/>
    <property type="match status" value="1"/>
</dbReference>
<dbReference type="GO" id="GO:0006520">
    <property type="term" value="P:amino acid metabolic process"/>
    <property type="evidence" value="ECO:0007669"/>
    <property type="project" value="TreeGrafter"/>
</dbReference>
<dbReference type="GO" id="GO:0004069">
    <property type="term" value="F:L-aspartate:2-oxoglutarate aminotransferase activity"/>
    <property type="evidence" value="ECO:0007669"/>
    <property type="project" value="TreeGrafter"/>
</dbReference>
<keyword evidence="5" id="KW-1185">Reference proteome</keyword>
<keyword evidence="2" id="KW-1133">Transmembrane helix</keyword>
<accession>A0AAF0W3F9</accession>
<proteinExistence type="predicted"/>
<evidence type="ECO:0000256" key="1">
    <source>
        <dbReference type="ARBA" id="ARBA00022898"/>
    </source>
</evidence>
<evidence type="ECO:0000259" key="3">
    <source>
        <dbReference type="Pfam" id="PF00155"/>
    </source>
</evidence>
<evidence type="ECO:0000313" key="4">
    <source>
        <dbReference type="EMBL" id="WOG81684.1"/>
    </source>
</evidence>
<dbReference type="PRINTS" id="PR00753">
    <property type="entry name" value="ACCSYNTHASE"/>
</dbReference>
<dbReference type="AlphaFoldDB" id="A0AAF0W3F9"/>
<reference evidence="4" key="2">
    <citation type="submission" date="2022-03" db="EMBL/GenBank/DDBJ databases">
        <title>Draft title - Genomic analysis of global carrot germplasm unveils the trajectory of domestication and the origin of high carotenoid orange carrot.</title>
        <authorList>
            <person name="Iorizzo M."/>
            <person name="Ellison S."/>
            <person name="Senalik D."/>
            <person name="Macko-Podgorni A."/>
            <person name="Grzebelus D."/>
            <person name="Bostan H."/>
            <person name="Rolling W."/>
            <person name="Curaba J."/>
            <person name="Simon P."/>
        </authorList>
    </citation>
    <scope>NUCLEOTIDE SEQUENCE</scope>
    <source>
        <tissue evidence="4">Leaf</tissue>
    </source>
</reference>
<dbReference type="SUPFAM" id="SSF53383">
    <property type="entry name" value="PLP-dependent transferases"/>
    <property type="match status" value="1"/>
</dbReference>
<keyword evidence="2" id="KW-0812">Transmembrane</keyword>
<dbReference type="InterPro" id="IPR015422">
    <property type="entry name" value="PyrdxlP-dep_Trfase_small"/>
</dbReference>